<dbReference type="EMBL" id="JBHTJZ010000035">
    <property type="protein sequence ID" value="MFD0961359.1"/>
    <property type="molecule type" value="Genomic_DNA"/>
</dbReference>
<sequence>MSVGMEAVALRSIAISYDGNAARIIPFQSAELITVTQYGDRLWYIDMNGVSDEELLHWFGQSEDIGVGVIATAESGIVYRGEGHLHPNETNKAAAIRGNGELLQG</sequence>
<keyword evidence="2" id="KW-1185">Reference proteome</keyword>
<accession>A0ABW3HV53</accession>
<gene>
    <name evidence="1" type="ORF">ACFQ2I_18570</name>
</gene>
<evidence type="ECO:0000313" key="1">
    <source>
        <dbReference type="EMBL" id="MFD0961359.1"/>
    </source>
</evidence>
<proteinExistence type="predicted"/>
<evidence type="ECO:0000313" key="2">
    <source>
        <dbReference type="Proteomes" id="UP001596989"/>
    </source>
</evidence>
<dbReference type="RefSeq" id="WP_377566856.1">
    <property type="nucleotide sequence ID" value="NZ_JBHTJZ010000035.1"/>
</dbReference>
<protein>
    <submittedName>
        <fullName evidence="1">Uncharacterized protein</fullName>
    </submittedName>
</protein>
<comment type="caution">
    <text evidence="1">The sequence shown here is derived from an EMBL/GenBank/DDBJ whole genome shotgun (WGS) entry which is preliminary data.</text>
</comment>
<organism evidence="1 2">
    <name type="scientific">Paenibacillus chungangensis</name>
    <dbReference type="NCBI Taxonomy" id="696535"/>
    <lineage>
        <taxon>Bacteria</taxon>
        <taxon>Bacillati</taxon>
        <taxon>Bacillota</taxon>
        <taxon>Bacilli</taxon>
        <taxon>Bacillales</taxon>
        <taxon>Paenibacillaceae</taxon>
        <taxon>Paenibacillus</taxon>
    </lineage>
</organism>
<name>A0ABW3HV53_9BACL</name>
<dbReference type="Proteomes" id="UP001596989">
    <property type="component" value="Unassembled WGS sequence"/>
</dbReference>
<reference evidence="2" key="1">
    <citation type="journal article" date="2019" name="Int. J. Syst. Evol. Microbiol.">
        <title>The Global Catalogue of Microorganisms (GCM) 10K type strain sequencing project: providing services to taxonomists for standard genome sequencing and annotation.</title>
        <authorList>
            <consortium name="The Broad Institute Genomics Platform"/>
            <consortium name="The Broad Institute Genome Sequencing Center for Infectious Disease"/>
            <person name="Wu L."/>
            <person name="Ma J."/>
        </authorList>
    </citation>
    <scope>NUCLEOTIDE SEQUENCE [LARGE SCALE GENOMIC DNA]</scope>
    <source>
        <strain evidence="2">CCUG 59129</strain>
    </source>
</reference>